<feature type="region of interest" description="Disordered" evidence="1">
    <location>
        <begin position="32"/>
        <end position="69"/>
    </location>
</feature>
<dbReference type="EMBL" id="VSRR010000160">
    <property type="protein sequence ID" value="MPC11377.1"/>
    <property type="molecule type" value="Genomic_DNA"/>
</dbReference>
<feature type="compositionally biased region" description="Polar residues" evidence="1">
    <location>
        <begin position="59"/>
        <end position="69"/>
    </location>
</feature>
<keyword evidence="3" id="KW-1185">Reference proteome</keyword>
<evidence type="ECO:0000256" key="1">
    <source>
        <dbReference type="SAM" id="MobiDB-lite"/>
    </source>
</evidence>
<organism evidence="2 3">
    <name type="scientific">Portunus trituberculatus</name>
    <name type="common">Swimming crab</name>
    <name type="synonym">Neptunus trituberculatus</name>
    <dbReference type="NCBI Taxonomy" id="210409"/>
    <lineage>
        <taxon>Eukaryota</taxon>
        <taxon>Metazoa</taxon>
        <taxon>Ecdysozoa</taxon>
        <taxon>Arthropoda</taxon>
        <taxon>Crustacea</taxon>
        <taxon>Multicrustacea</taxon>
        <taxon>Malacostraca</taxon>
        <taxon>Eumalacostraca</taxon>
        <taxon>Eucarida</taxon>
        <taxon>Decapoda</taxon>
        <taxon>Pleocyemata</taxon>
        <taxon>Brachyura</taxon>
        <taxon>Eubrachyura</taxon>
        <taxon>Portunoidea</taxon>
        <taxon>Portunidae</taxon>
        <taxon>Portuninae</taxon>
        <taxon>Portunus</taxon>
    </lineage>
</organism>
<protein>
    <submittedName>
        <fullName evidence="2">Uncharacterized protein</fullName>
    </submittedName>
</protein>
<comment type="caution">
    <text evidence="2">The sequence shown here is derived from an EMBL/GenBank/DDBJ whole genome shotgun (WGS) entry which is preliminary data.</text>
</comment>
<name>A0A5B7CNT7_PORTR</name>
<gene>
    <name evidence="2" type="ORF">E2C01_004040</name>
</gene>
<feature type="compositionally biased region" description="Low complexity" evidence="1">
    <location>
        <begin position="32"/>
        <end position="58"/>
    </location>
</feature>
<evidence type="ECO:0000313" key="3">
    <source>
        <dbReference type="Proteomes" id="UP000324222"/>
    </source>
</evidence>
<proteinExistence type="predicted"/>
<accession>A0A5B7CNT7</accession>
<reference evidence="2 3" key="1">
    <citation type="submission" date="2019-05" db="EMBL/GenBank/DDBJ databases">
        <title>Another draft genome of Portunus trituberculatus and its Hox gene families provides insights of decapod evolution.</title>
        <authorList>
            <person name="Jeong J.-H."/>
            <person name="Song I."/>
            <person name="Kim S."/>
            <person name="Choi T."/>
            <person name="Kim D."/>
            <person name="Ryu S."/>
            <person name="Kim W."/>
        </authorList>
    </citation>
    <scope>NUCLEOTIDE SEQUENCE [LARGE SCALE GENOMIC DNA]</scope>
    <source>
        <tissue evidence="2">Muscle</tissue>
    </source>
</reference>
<sequence>MVTSSLALLQHTTHLTIVSSKLFSPPSSSTLVSVLPPSTSTSPSSSSSSSASLLAPSLNRTKSTNNSPRSAGKAVAAALLDAGVFLKEAREEGGLLPSTLRDTCLALLEDTMRLLAAERVSLGLRGDGLAGVACLGLSFFMDGGVLMADTFIIFTTMDGVFVRSLLTFWLVFWLAGECEEDGRPVLGVFCPLETGEAAVFRDAVDLFLGMVSDAGGDFKEDDEDFFLEGVTAFFAAGDAVDFLVLFDGGGDFKDDDEVFFLDGVTVFLAGDVAFKLTDVFFGEGITGFSDSLREREAALRFGGEDSKCVGDKARFFAGDFFAWTGASVLGGLRELRDTGRALVDLCFLEVAGDGAILYCEADLEVGIRRVFLFVGGSWSKS</sequence>
<dbReference type="AlphaFoldDB" id="A0A5B7CNT7"/>
<evidence type="ECO:0000313" key="2">
    <source>
        <dbReference type="EMBL" id="MPC11377.1"/>
    </source>
</evidence>
<dbReference type="Proteomes" id="UP000324222">
    <property type="component" value="Unassembled WGS sequence"/>
</dbReference>